<dbReference type="GO" id="GO:0032300">
    <property type="term" value="C:mismatch repair complex"/>
    <property type="evidence" value="ECO:0007669"/>
    <property type="project" value="InterPro"/>
</dbReference>
<dbReference type="GO" id="GO:0030983">
    <property type="term" value="F:mismatched DNA binding"/>
    <property type="evidence" value="ECO:0007669"/>
    <property type="project" value="InterPro"/>
</dbReference>
<dbReference type="InterPro" id="IPR042121">
    <property type="entry name" value="MutL_C_regsub"/>
</dbReference>
<comment type="similarity">
    <text evidence="1 5">Belongs to the DNA mismatch repair MutL/HexB family.</text>
</comment>
<dbReference type="CDD" id="cd16926">
    <property type="entry name" value="HATPase_MutL-MLH-PMS-like"/>
    <property type="match status" value="1"/>
</dbReference>
<dbReference type="GO" id="GO:0016887">
    <property type="term" value="F:ATP hydrolysis activity"/>
    <property type="evidence" value="ECO:0007669"/>
    <property type="project" value="InterPro"/>
</dbReference>
<dbReference type="PANTHER" id="PTHR10073">
    <property type="entry name" value="DNA MISMATCH REPAIR PROTEIN MLH, PMS, MUTL"/>
    <property type="match status" value="1"/>
</dbReference>
<proteinExistence type="inferred from homology"/>
<evidence type="ECO:0000259" key="8">
    <source>
        <dbReference type="SMART" id="SM01340"/>
    </source>
</evidence>
<keyword evidence="3 5" id="KW-0227">DNA damage</keyword>
<evidence type="ECO:0000256" key="5">
    <source>
        <dbReference type="HAMAP-Rule" id="MF_00149"/>
    </source>
</evidence>
<feature type="region of interest" description="Disordered" evidence="6">
    <location>
        <begin position="355"/>
        <end position="386"/>
    </location>
</feature>
<evidence type="ECO:0000256" key="1">
    <source>
        <dbReference type="ARBA" id="ARBA00006082"/>
    </source>
</evidence>
<accession>A0A081DAA4</accession>
<dbReference type="GO" id="GO:0006298">
    <property type="term" value="P:mismatch repair"/>
    <property type="evidence" value="ECO:0007669"/>
    <property type="project" value="UniProtKB-UniRule"/>
</dbReference>
<dbReference type="Gene3D" id="3.30.1540.20">
    <property type="entry name" value="MutL, C-terminal domain, dimerisation subdomain"/>
    <property type="match status" value="1"/>
</dbReference>
<sequence length="610" mass="68500">MSDIIRLLPDHVANQIAAGEVVQRPASVVKELLENAIDAGATQISLIIKDAGKTLVQVIDDGKGMSMTDARMAFERHATSKITNANDLFDLHTKGFRGEALASVAAIAHVSLKTKREDDDLGTILEIEGSKVVNQEPVVTTKGTMISVRNLFYNVPARRKFLKSDNVELRNITDEFHRVAMAHPQVGLKFSSNDTELFNLPISNYRQRIVNIMGAKTNEKLVPVEEETELVKISGFVGKPEFARKTKGLQYFFVNDRFIKHNYLHHAVTSAFEGLLKEKNNPTYFLFLDVPKDSVDINIHPTKTEVKFDDEHSLYAIVRASVKHALGQFSINAIDFDKEPQYEVPYEYTKKKTSSPKIEVNPDFNPFSNTGSSSSSTSKSTPSYSKPAPQAWESLYAGLDDSSTLLDETEEVSMTTSMFEEEKVTRNIFQLQRKFIISTLKSGMLVIHQNRAHERVLYEQLLKHITVQRGTSQQLLFPLRLNLPVDEVSILTQLQEQLEQTGFIFKTLANNVVEIVGLPIQLKEKHVPEVLETIIRDSELDLPKESFSQSDRLAATMARGMAIRSGESMSQEAMENLVDELFACKESELTAQGKKVFINITGESLNLKFN</sequence>
<dbReference type="InterPro" id="IPR014790">
    <property type="entry name" value="MutL_C"/>
</dbReference>
<feature type="compositionally biased region" description="Low complexity" evidence="6">
    <location>
        <begin position="372"/>
        <end position="386"/>
    </location>
</feature>
<dbReference type="PROSITE" id="PS00058">
    <property type="entry name" value="DNA_MISMATCH_REPAIR_1"/>
    <property type="match status" value="1"/>
</dbReference>
<dbReference type="InterPro" id="IPR020667">
    <property type="entry name" value="DNA_mismatch_repair_MutL"/>
</dbReference>
<dbReference type="CDD" id="cd00782">
    <property type="entry name" value="MutL_Trans"/>
    <property type="match status" value="1"/>
</dbReference>
<dbReference type="InterPro" id="IPR037198">
    <property type="entry name" value="MutL_C_sf"/>
</dbReference>
<name>A0A081DAA4_NONUL</name>
<protein>
    <recommendedName>
        <fullName evidence="2 5">DNA mismatch repair protein MutL</fullName>
    </recommendedName>
</protein>
<evidence type="ECO:0000313" key="9">
    <source>
        <dbReference type="EMBL" id="GAK75850.1"/>
    </source>
</evidence>
<dbReference type="Pfam" id="PF13589">
    <property type="entry name" value="HATPase_c_3"/>
    <property type="match status" value="1"/>
</dbReference>
<dbReference type="Gene3D" id="3.30.1370.100">
    <property type="entry name" value="MutL, C-terminal domain, regulatory subdomain"/>
    <property type="match status" value="1"/>
</dbReference>
<evidence type="ECO:0000256" key="3">
    <source>
        <dbReference type="ARBA" id="ARBA00022763"/>
    </source>
</evidence>
<dbReference type="HAMAP" id="MF_00149">
    <property type="entry name" value="DNA_mis_repair"/>
    <property type="match status" value="1"/>
</dbReference>
<gene>
    <name evidence="5" type="primary">mutL</name>
    <name evidence="9" type="ORF">JCM19296_1442</name>
</gene>
<dbReference type="EMBL" id="BBLG01000002">
    <property type="protein sequence ID" value="GAK75850.1"/>
    <property type="molecule type" value="Genomic_DNA"/>
</dbReference>
<dbReference type="InterPro" id="IPR042120">
    <property type="entry name" value="MutL_C_dimsub"/>
</dbReference>
<organism evidence="9 10">
    <name type="scientific">Nonlabens ulvanivorans</name>
    <name type="common">Persicivirga ulvanivorans</name>
    <dbReference type="NCBI Taxonomy" id="906888"/>
    <lineage>
        <taxon>Bacteria</taxon>
        <taxon>Pseudomonadati</taxon>
        <taxon>Bacteroidota</taxon>
        <taxon>Flavobacteriia</taxon>
        <taxon>Flavobacteriales</taxon>
        <taxon>Flavobacteriaceae</taxon>
        <taxon>Nonlabens</taxon>
    </lineage>
</organism>
<dbReference type="FunFam" id="3.30.565.10:FF:000003">
    <property type="entry name" value="DNA mismatch repair endonuclease MutL"/>
    <property type="match status" value="1"/>
</dbReference>
<evidence type="ECO:0000256" key="4">
    <source>
        <dbReference type="ARBA" id="ARBA00023204"/>
    </source>
</evidence>
<dbReference type="SUPFAM" id="SSF55874">
    <property type="entry name" value="ATPase domain of HSP90 chaperone/DNA topoisomerase II/histidine kinase"/>
    <property type="match status" value="1"/>
</dbReference>
<dbReference type="InterPro" id="IPR013507">
    <property type="entry name" value="DNA_mismatch_S5_2-like"/>
</dbReference>
<dbReference type="InterPro" id="IPR038973">
    <property type="entry name" value="MutL/Mlh/Pms-like"/>
</dbReference>
<comment type="function">
    <text evidence="5">This protein is involved in the repair of mismatches in DNA. It is required for dam-dependent methyl-directed DNA mismatch repair. May act as a 'molecular matchmaker', a protein that promotes the formation of a stable complex between two or more DNA-binding proteins in an ATP-dependent manner without itself being part of a final effector complex.</text>
</comment>
<dbReference type="PANTHER" id="PTHR10073:SF12">
    <property type="entry name" value="DNA MISMATCH REPAIR PROTEIN MLH1"/>
    <property type="match status" value="1"/>
</dbReference>
<feature type="domain" description="MutL C-terminal dimerisation" evidence="7">
    <location>
        <begin position="427"/>
        <end position="569"/>
    </location>
</feature>
<dbReference type="Gene3D" id="3.30.565.10">
    <property type="entry name" value="Histidine kinase-like ATPase, C-terminal domain"/>
    <property type="match status" value="1"/>
</dbReference>
<comment type="caution">
    <text evidence="9">The sequence shown here is derived from an EMBL/GenBank/DDBJ whole genome shotgun (WGS) entry which is preliminary data.</text>
</comment>
<evidence type="ECO:0000256" key="2">
    <source>
        <dbReference type="ARBA" id="ARBA00021975"/>
    </source>
</evidence>
<dbReference type="InterPro" id="IPR014762">
    <property type="entry name" value="DNA_mismatch_repair_CS"/>
</dbReference>
<dbReference type="Pfam" id="PF08676">
    <property type="entry name" value="MutL_C"/>
    <property type="match status" value="1"/>
</dbReference>
<reference evidence="9 10" key="1">
    <citation type="journal article" date="2014" name="Genome Announc.">
        <title>Draft Genome Sequences of Marine Flavobacterium Nonlabens Strains NR17, NR24, NR27, NR32, NR33, and Ara13.</title>
        <authorList>
            <person name="Nakanishi M."/>
            <person name="Meirelles P."/>
            <person name="Suzuki R."/>
            <person name="Takatani N."/>
            <person name="Mino S."/>
            <person name="Suda W."/>
            <person name="Oshima K."/>
            <person name="Hattori M."/>
            <person name="Ohkuma M."/>
            <person name="Hosokawa M."/>
            <person name="Miyashita K."/>
            <person name="Thompson F.L."/>
            <person name="Niwa A."/>
            <person name="Sawabe T."/>
            <person name="Sawabe T."/>
        </authorList>
    </citation>
    <scope>NUCLEOTIDE SEQUENCE [LARGE SCALE GENOMIC DNA]</scope>
    <source>
        <strain evidence="10">JCM19296</strain>
    </source>
</reference>
<dbReference type="InterPro" id="IPR014721">
    <property type="entry name" value="Ribsml_uS5_D2-typ_fold_subgr"/>
</dbReference>
<evidence type="ECO:0000313" key="10">
    <source>
        <dbReference type="Proteomes" id="UP000028980"/>
    </source>
</evidence>
<dbReference type="SMART" id="SM01340">
    <property type="entry name" value="DNA_mis_repair"/>
    <property type="match status" value="1"/>
</dbReference>
<dbReference type="NCBIfam" id="TIGR00585">
    <property type="entry name" value="mutl"/>
    <property type="match status" value="1"/>
</dbReference>
<dbReference type="InterPro" id="IPR002099">
    <property type="entry name" value="MutL/Mlh/PMS"/>
</dbReference>
<dbReference type="GO" id="GO:0005524">
    <property type="term" value="F:ATP binding"/>
    <property type="evidence" value="ECO:0007669"/>
    <property type="project" value="InterPro"/>
</dbReference>
<evidence type="ECO:0000256" key="6">
    <source>
        <dbReference type="SAM" id="MobiDB-lite"/>
    </source>
</evidence>
<dbReference type="InterPro" id="IPR036890">
    <property type="entry name" value="HATPase_C_sf"/>
</dbReference>
<feature type="domain" description="DNA mismatch repair protein S5" evidence="8">
    <location>
        <begin position="209"/>
        <end position="327"/>
    </location>
</feature>
<dbReference type="AlphaFoldDB" id="A0A081DAA4"/>
<dbReference type="SUPFAM" id="SSF54211">
    <property type="entry name" value="Ribosomal protein S5 domain 2-like"/>
    <property type="match status" value="1"/>
</dbReference>
<dbReference type="InterPro" id="IPR020568">
    <property type="entry name" value="Ribosomal_Su5_D2-typ_SF"/>
</dbReference>
<dbReference type="Proteomes" id="UP000028980">
    <property type="component" value="Unassembled WGS sequence"/>
</dbReference>
<keyword evidence="4 5" id="KW-0234">DNA repair</keyword>
<dbReference type="Gene3D" id="3.30.230.10">
    <property type="match status" value="1"/>
</dbReference>
<evidence type="ECO:0000259" key="7">
    <source>
        <dbReference type="SMART" id="SM00853"/>
    </source>
</evidence>
<dbReference type="GO" id="GO:0140664">
    <property type="term" value="F:ATP-dependent DNA damage sensor activity"/>
    <property type="evidence" value="ECO:0007669"/>
    <property type="project" value="InterPro"/>
</dbReference>
<dbReference type="SUPFAM" id="SSF118116">
    <property type="entry name" value="DNA mismatch repair protein MutL"/>
    <property type="match status" value="1"/>
</dbReference>
<dbReference type="SMART" id="SM00853">
    <property type="entry name" value="MutL_C"/>
    <property type="match status" value="1"/>
</dbReference>
<dbReference type="Pfam" id="PF01119">
    <property type="entry name" value="DNA_mis_repair"/>
    <property type="match status" value="1"/>
</dbReference>